<evidence type="ECO:0000256" key="13">
    <source>
        <dbReference type="SAM" id="SignalP"/>
    </source>
</evidence>
<dbReference type="Gene3D" id="2.60.40.2310">
    <property type="match status" value="1"/>
</dbReference>
<evidence type="ECO:0000256" key="3">
    <source>
        <dbReference type="ARBA" id="ARBA00022525"/>
    </source>
</evidence>
<dbReference type="CDD" id="cd02120">
    <property type="entry name" value="PA_subtilisin_like"/>
    <property type="match status" value="1"/>
</dbReference>
<dbReference type="Proteomes" id="UP000295361">
    <property type="component" value="Unassembled WGS sequence"/>
</dbReference>
<evidence type="ECO:0000256" key="11">
    <source>
        <dbReference type="RuleBase" id="RU003355"/>
    </source>
</evidence>
<feature type="active site" description="Charge relay system" evidence="9 10">
    <location>
        <position position="611"/>
    </location>
</feature>
<dbReference type="InterPro" id="IPR023828">
    <property type="entry name" value="Peptidase_S8_Ser-AS"/>
</dbReference>
<dbReference type="RefSeq" id="WP_133700536.1">
    <property type="nucleotide sequence ID" value="NZ_SNXS01000002.1"/>
</dbReference>
<keyword evidence="7 10" id="KW-0720">Serine protease</keyword>
<feature type="chain" id="PRO_5020566705" evidence="13">
    <location>
        <begin position="24"/>
        <end position="1051"/>
    </location>
</feature>
<dbReference type="PRINTS" id="PR00723">
    <property type="entry name" value="SUBTILISIN"/>
</dbReference>
<evidence type="ECO:0000259" key="16">
    <source>
        <dbReference type="Pfam" id="PF05922"/>
    </source>
</evidence>
<evidence type="ECO:0000256" key="8">
    <source>
        <dbReference type="ARBA" id="ARBA00023180"/>
    </source>
</evidence>
<dbReference type="GO" id="GO:0005576">
    <property type="term" value="C:extracellular region"/>
    <property type="evidence" value="ECO:0007669"/>
    <property type="project" value="UniProtKB-SubCell"/>
</dbReference>
<dbReference type="SUPFAM" id="SSF52743">
    <property type="entry name" value="Subtilisin-like"/>
    <property type="match status" value="1"/>
</dbReference>
<evidence type="ECO:0000259" key="15">
    <source>
        <dbReference type="Pfam" id="PF02225"/>
    </source>
</evidence>
<keyword evidence="6 10" id="KW-0378">Hydrolase</keyword>
<feature type="region of interest" description="Disordered" evidence="12">
    <location>
        <begin position="244"/>
        <end position="278"/>
    </location>
</feature>
<dbReference type="InterPro" id="IPR046450">
    <property type="entry name" value="PA_dom_sf"/>
</dbReference>
<dbReference type="InterPro" id="IPR034197">
    <property type="entry name" value="Peptidases_S8_3"/>
</dbReference>
<dbReference type="Gene3D" id="3.40.50.200">
    <property type="entry name" value="Peptidase S8/S53 domain"/>
    <property type="match status" value="1"/>
</dbReference>
<reference evidence="18 19" key="1">
    <citation type="submission" date="2019-03" db="EMBL/GenBank/DDBJ databases">
        <title>Genomic Encyclopedia of Type Strains, Phase IV (KMG-IV): sequencing the most valuable type-strain genomes for metagenomic binning, comparative biology and taxonomic classification.</title>
        <authorList>
            <person name="Goeker M."/>
        </authorList>
    </citation>
    <scope>NUCLEOTIDE SEQUENCE [LARGE SCALE GENOMIC DNA]</scope>
    <source>
        <strain evidence="18 19">DSM 16998</strain>
    </source>
</reference>
<evidence type="ECO:0000256" key="6">
    <source>
        <dbReference type="ARBA" id="ARBA00022801"/>
    </source>
</evidence>
<feature type="domain" description="PA" evidence="15">
    <location>
        <begin position="457"/>
        <end position="522"/>
    </location>
</feature>
<comment type="subcellular location">
    <subcellularLocation>
        <location evidence="1">Secreted</location>
    </subcellularLocation>
</comment>
<proteinExistence type="inferred from homology"/>
<feature type="active site" description="Charge relay system" evidence="9 10">
    <location>
        <position position="266"/>
    </location>
</feature>
<keyword evidence="19" id="KW-1185">Reference proteome</keyword>
<feature type="domain" description="Inhibitor I9" evidence="16">
    <location>
        <begin position="80"/>
        <end position="129"/>
    </location>
</feature>
<dbReference type="InterPro" id="IPR010259">
    <property type="entry name" value="S8pro/Inhibitor_I9"/>
</dbReference>
<dbReference type="InterPro" id="IPR041469">
    <property type="entry name" value="Subtilisin-like_FN3"/>
</dbReference>
<feature type="compositionally biased region" description="Low complexity" evidence="12">
    <location>
        <begin position="268"/>
        <end position="278"/>
    </location>
</feature>
<dbReference type="PANTHER" id="PTHR10795">
    <property type="entry name" value="PROPROTEIN CONVERTASE SUBTILISIN/KEXIN"/>
    <property type="match status" value="1"/>
</dbReference>
<name>A0A4R6QQV8_9BURK</name>
<comment type="similarity">
    <text evidence="2 10 11">Belongs to the peptidase S8 family.</text>
</comment>
<keyword evidence="4 10" id="KW-0645">Protease</keyword>
<organism evidence="18 19">
    <name type="scientific">Roseateles toxinivorans</name>
    <dbReference type="NCBI Taxonomy" id="270368"/>
    <lineage>
        <taxon>Bacteria</taxon>
        <taxon>Pseudomonadati</taxon>
        <taxon>Pseudomonadota</taxon>
        <taxon>Betaproteobacteria</taxon>
        <taxon>Burkholderiales</taxon>
        <taxon>Sphaerotilaceae</taxon>
        <taxon>Roseateles</taxon>
    </lineage>
</organism>
<evidence type="ECO:0000256" key="10">
    <source>
        <dbReference type="PROSITE-ProRule" id="PRU01240"/>
    </source>
</evidence>
<keyword evidence="8" id="KW-0325">Glycoprotein</keyword>
<dbReference type="InterPro" id="IPR000209">
    <property type="entry name" value="Peptidase_S8/S53_dom"/>
</dbReference>
<dbReference type="GO" id="GO:0004252">
    <property type="term" value="F:serine-type endopeptidase activity"/>
    <property type="evidence" value="ECO:0007669"/>
    <property type="project" value="UniProtKB-UniRule"/>
</dbReference>
<dbReference type="InterPro" id="IPR015500">
    <property type="entry name" value="Peptidase_S8_subtilisin-rel"/>
</dbReference>
<protein>
    <submittedName>
        <fullName evidence="18">Peptidase inhibitor I9</fullName>
    </submittedName>
</protein>
<feature type="domain" description="Subtilisin-like protease fibronectin type-III" evidence="17">
    <location>
        <begin position="716"/>
        <end position="809"/>
    </location>
</feature>
<dbReference type="OrthoDB" id="614750at2"/>
<dbReference type="Gene3D" id="3.50.30.30">
    <property type="match status" value="1"/>
</dbReference>
<dbReference type="Gene3D" id="3.30.70.80">
    <property type="entry name" value="Peptidase S8 propeptide/proteinase inhibitor I9"/>
    <property type="match status" value="1"/>
</dbReference>
<evidence type="ECO:0000256" key="2">
    <source>
        <dbReference type="ARBA" id="ARBA00011073"/>
    </source>
</evidence>
<evidence type="ECO:0000256" key="5">
    <source>
        <dbReference type="ARBA" id="ARBA00022729"/>
    </source>
</evidence>
<dbReference type="InterPro" id="IPR045051">
    <property type="entry name" value="SBT"/>
</dbReference>
<dbReference type="PROSITE" id="PS00136">
    <property type="entry name" value="SUBTILASE_ASP"/>
    <property type="match status" value="1"/>
</dbReference>
<dbReference type="AlphaFoldDB" id="A0A4R6QQV8"/>
<dbReference type="Pfam" id="PF02225">
    <property type="entry name" value="PA"/>
    <property type="match status" value="1"/>
</dbReference>
<dbReference type="PROSITE" id="PS51892">
    <property type="entry name" value="SUBTILASE"/>
    <property type="match status" value="1"/>
</dbReference>
<dbReference type="CDD" id="cd04852">
    <property type="entry name" value="Peptidases_S8_3"/>
    <property type="match status" value="1"/>
</dbReference>
<evidence type="ECO:0000259" key="17">
    <source>
        <dbReference type="Pfam" id="PF17766"/>
    </source>
</evidence>
<dbReference type="InParanoid" id="A0A4R6QQV8"/>
<dbReference type="GO" id="GO:0006508">
    <property type="term" value="P:proteolysis"/>
    <property type="evidence" value="ECO:0007669"/>
    <property type="project" value="UniProtKB-KW"/>
</dbReference>
<accession>A0A4R6QQV8</accession>
<keyword evidence="5 13" id="KW-0732">Signal</keyword>
<feature type="active site" description="Charge relay system" evidence="9 10">
    <location>
        <position position="167"/>
    </location>
</feature>
<evidence type="ECO:0000256" key="4">
    <source>
        <dbReference type="ARBA" id="ARBA00022670"/>
    </source>
</evidence>
<dbReference type="PROSITE" id="PS00138">
    <property type="entry name" value="SUBTILASE_SER"/>
    <property type="match status" value="1"/>
</dbReference>
<dbReference type="EMBL" id="SNXS01000002">
    <property type="protein sequence ID" value="TDP73133.1"/>
    <property type="molecule type" value="Genomic_DNA"/>
</dbReference>
<dbReference type="Pfam" id="PF17766">
    <property type="entry name" value="fn3_6"/>
    <property type="match status" value="1"/>
</dbReference>
<evidence type="ECO:0000256" key="9">
    <source>
        <dbReference type="PIRSR" id="PIRSR615500-1"/>
    </source>
</evidence>
<dbReference type="InterPro" id="IPR023827">
    <property type="entry name" value="Peptidase_S8_Asp-AS"/>
</dbReference>
<keyword evidence="3" id="KW-0964">Secreted</keyword>
<dbReference type="InterPro" id="IPR037045">
    <property type="entry name" value="S8pro/Inhibitor_I9_sf"/>
</dbReference>
<feature type="compositionally biased region" description="Gly residues" evidence="12">
    <location>
        <begin position="253"/>
        <end position="267"/>
    </location>
</feature>
<feature type="domain" description="Peptidase S8/S53" evidence="14">
    <location>
        <begin position="158"/>
        <end position="649"/>
    </location>
</feature>
<feature type="signal peptide" evidence="13">
    <location>
        <begin position="1"/>
        <end position="23"/>
    </location>
</feature>
<comment type="caution">
    <text evidence="18">The sequence shown here is derived from an EMBL/GenBank/DDBJ whole genome shotgun (WGS) entry which is preliminary data.</text>
</comment>
<gene>
    <name evidence="18" type="ORF">DES47_102879</name>
</gene>
<dbReference type="SUPFAM" id="SSF52025">
    <property type="entry name" value="PA domain"/>
    <property type="match status" value="1"/>
</dbReference>
<dbReference type="Pfam" id="PF05922">
    <property type="entry name" value="Inhibitor_I9"/>
    <property type="match status" value="1"/>
</dbReference>
<evidence type="ECO:0000256" key="7">
    <source>
        <dbReference type="ARBA" id="ARBA00022825"/>
    </source>
</evidence>
<dbReference type="InterPro" id="IPR003137">
    <property type="entry name" value="PA_domain"/>
</dbReference>
<evidence type="ECO:0000313" key="19">
    <source>
        <dbReference type="Proteomes" id="UP000295361"/>
    </source>
</evidence>
<evidence type="ECO:0000259" key="14">
    <source>
        <dbReference type="Pfam" id="PF00082"/>
    </source>
</evidence>
<dbReference type="Pfam" id="PF00082">
    <property type="entry name" value="Peptidase_S8"/>
    <property type="match status" value="1"/>
</dbReference>
<evidence type="ECO:0000313" key="18">
    <source>
        <dbReference type="EMBL" id="TDP73133.1"/>
    </source>
</evidence>
<dbReference type="InterPro" id="IPR036852">
    <property type="entry name" value="Peptidase_S8/S53_dom_sf"/>
</dbReference>
<evidence type="ECO:0000256" key="1">
    <source>
        <dbReference type="ARBA" id="ARBA00004613"/>
    </source>
</evidence>
<dbReference type="Gene3D" id="2.60.120.380">
    <property type="match status" value="1"/>
</dbReference>
<sequence>MKLRPVSLAALALFAGMSTHAIAQERRTYIVQLTGEPAATYAGGVDGYAATRVTEGQRFVFQADAVQAYVGYLEGKQKSVAAIVGNAPILATYTTVLNGFAASLTESEVQQLRASSLVLDIQADEPRQLLTTTTSKFLGLSAPGGLWSQTVGGNLNKGENIVIGIIDSGIWPENPAFADRVDGMGVPTHDLNGTQVYGAPAGWAGACVPGTGFNPATHCNNKLIGARYFNTGFKAGQPVLHWTDFADSPRDSGSGGPAGNSGHGGHGTHTASTAGGNSLNPATVSGIAMGDASGMAPRARIAAYKVCWTFPNAAATDGTGSQNTCYSSDSVAAIDRAVQDGVNVLNYSISGSQTSVNDPVEQAFLRAANAGVFVAASAGNSGPGNAVAHVSPWLTTVAASTHDRFNQGDVNLGNGAKYSGASLNVTPLGSSPMIRAEDAGMGGGNANLCFSSSPPAGQVLLDPAKVAGKIVVCTRGNNARVDKSFAVAQAGGVGMVMADNGSGLVAEAHSVPTVHVSAADGALVKAYAAGANPTGAISAFYPGSVPAPVMASFSSRGPNMGDANMLKPDLTAPGVDVIAGVTYDLTMAEKDAVAAGTWTPPADFASYQGTSMSSPHIAGLSALLKQAHPSWSPAAIKSALMTTTMSTLNDGQAGMANGLLPWAQGTGHVVPNKATDPGLVFDNSNIDWIRYQCKANRTAVTASECSTYGTLDETYNVNLPSITVGAVTGSTTVTRRVKNVGGSTATYTPTIVAPTGFTAVVAPASLTLTDGATGTFTVKLTAAGAAENVWGYGSLTWSDGTHNVKIPVTARVGKAITAPAELTATSAAGTRLVTVKTGFAGRMTANKGGLKDVVMGDQASLAPGALTSAGLKTACTNGNDLANVKVYNVAIPAGTIVARFALRDADVGTDGDDNDMGLLTPGGTWIYSGRDGSNEDVQIDSPAAGNYKVCVVAYGGAATMTHRLSNWVVTPADVGGKFNVMLPGQVYAAGTSTVGFAWSGLGANGRYVGGVQFKDAGGVVQATTVVRVDTGAAPLSASTKDLSPKALSKLN</sequence>
<evidence type="ECO:0000256" key="12">
    <source>
        <dbReference type="SAM" id="MobiDB-lite"/>
    </source>
</evidence>